<keyword evidence="1 5" id="KW-0808">Transferase</keyword>
<dbReference type="InterPro" id="IPR051531">
    <property type="entry name" value="N-acetyltransferase"/>
</dbReference>
<protein>
    <submittedName>
        <fullName evidence="5">Protein N-acetyltransferase, RimJ/RimL family</fullName>
    </submittedName>
</protein>
<organism evidence="5 6">
    <name type="scientific">Aliiruegeria lutimaris</name>
    <dbReference type="NCBI Taxonomy" id="571298"/>
    <lineage>
        <taxon>Bacteria</taxon>
        <taxon>Pseudomonadati</taxon>
        <taxon>Pseudomonadota</taxon>
        <taxon>Alphaproteobacteria</taxon>
        <taxon>Rhodobacterales</taxon>
        <taxon>Roseobacteraceae</taxon>
        <taxon>Aliiruegeria</taxon>
    </lineage>
</organism>
<dbReference type="Pfam" id="PF13302">
    <property type="entry name" value="Acetyltransf_3"/>
    <property type="match status" value="1"/>
</dbReference>
<evidence type="ECO:0000259" key="4">
    <source>
        <dbReference type="PROSITE" id="PS51186"/>
    </source>
</evidence>
<proteinExistence type="inferred from homology"/>
<evidence type="ECO:0000256" key="2">
    <source>
        <dbReference type="ARBA" id="ARBA00023315"/>
    </source>
</evidence>
<dbReference type="PANTHER" id="PTHR43792:SF8">
    <property type="entry name" value="[RIBOSOMAL PROTEIN US5]-ALANINE N-ACETYLTRANSFERASE"/>
    <property type="match status" value="1"/>
</dbReference>
<name>A0A1G8QYV8_9RHOB</name>
<dbReference type="GO" id="GO:0016747">
    <property type="term" value="F:acyltransferase activity, transferring groups other than amino-acyl groups"/>
    <property type="evidence" value="ECO:0007669"/>
    <property type="project" value="InterPro"/>
</dbReference>
<keyword evidence="2" id="KW-0012">Acyltransferase</keyword>
<evidence type="ECO:0000256" key="3">
    <source>
        <dbReference type="ARBA" id="ARBA00038502"/>
    </source>
</evidence>
<gene>
    <name evidence="5" type="ORF">SAMN04488026_10126</name>
</gene>
<dbReference type="STRING" id="571298.SAMN04488026_10126"/>
<keyword evidence="6" id="KW-1185">Reference proteome</keyword>
<dbReference type="Gene3D" id="3.40.630.30">
    <property type="match status" value="1"/>
</dbReference>
<dbReference type="PANTHER" id="PTHR43792">
    <property type="entry name" value="GNAT FAMILY, PUTATIVE (AFU_ORTHOLOGUE AFUA_3G00765)-RELATED-RELATED"/>
    <property type="match status" value="1"/>
</dbReference>
<accession>A0A1G8QYV8</accession>
<dbReference type="PROSITE" id="PS51186">
    <property type="entry name" value="GNAT"/>
    <property type="match status" value="1"/>
</dbReference>
<dbReference type="InterPro" id="IPR016181">
    <property type="entry name" value="Acyl_CoA_acyltransferase"/>
</dbReference>
<reference evidence="5 6" key="1">
    <citation type="submission" date="2016-10" db="EMBL/GenBank/DDBJ databases">
        <authorList>
            <person name="de Groot N.N."/>
        </authorList>
    </citation>
    <scope>NUCLEOTIDE SEQUENCE [LARGE SCALE GENOMIC DNA]</scope>
    <source>
        <strain evidence="5 6">DSM 25294</strain>
    </source>
</reference>
<dbReference type="SUPFAM" id="SSF55729">
    <property type="entry name" value="Acyl-CoA N-acyltransferases (Nat)"/>
    <property type="match status" value="1"/>
</dbReference>
<dbReference type="AlphaFoldDB" id="A0A1G8QYV8"/>
<dbReference type="InterPro" id="IPR000182">
    <property type="entry name" value="GNAT_dom"/>
</dbReference>
<dbReference type="OrthoDB" id="9804153at2"/>
<evidence type="ECO:0000313" key="6">
    <source>
        <dbReference type="Proteomes" id="UP000199382"/>
    </source>
</evidence>
<evidence type="ECO:0000313" key="5">
    <source>
        <dbReference type="EMBL" id="SDJ09906.1"/>
    </source>
</evidence>
<feature type="domain" description="N-acetyltransferase" evidence="4">
    <location>
        <begin position="126"/>
        <end position="283"/>
    </location>
</feature>
<dbReference type="EMBL" id="FNEK01000012">
    <property type="protein sequence ID" value="SDJ09906.1"/>
    <property type="molecule type" value="Genomic_DNA"/>
</dbReference>
<sequence length="297" mass="32676">MTGESLRFVADGSLESLPVGSPDWRRAVGKVSPEEAVTRAFSQRILRGGEPIASLQACAKGERVRAVIEPEGGPLPEDISAKWIDAVFLNTTAREIEVEQAGTDLLVMSRDGWSRGRDIRIATERTVLRPFVEVDAPAFREIAGNLEVARMMINIEHPLSTKTAARWIRQRRFRGRPGFFLGIYVGEQLAGSIGFGAFSNALAYFLARPQWGKGLAGEVVPAFVANVVPRFALPSMFAGVFTDNPASSRILERIGFREVTRSDFQSPARDAPDRIIEMELTPEQAPDYFAAIRLGTD</sequence>
<dbReference type="Proteomes" id="UP000199382">
    <property type="component" value="Unassembled WGS sequence"/>
</dbReference>
<evidence type="ECO:0000256" key="1">
    <source>
        <dbReference type="ARBA" id="ARBA00022679"/>
    </source>
</evidence>
<dbReference type="RefSeq" id="WP_093152861.1">
    <property type="nucleotide sequence ID" value="NZ_FNEK01000012.1"/>
</dbReference>
<comment type="similarity">
    <text evidence="3">Belongs to the acetyltransferase family. RimJ subfamily.</text>
</comment>